<dbReference type="RefSeq" id="WP_066624176.1">
    <property type="nucleotide sequence ID" value="NZ_FQXL01000005.1"/>
</dbReference>
<dbReference type="PATRIC" id="fig|1121326.3.peg.3248"/>
<evidence type="ECO:0000313" key="2">
    <source>
        <dbReference type="EMBL" id="KZL91458.1"/>
    </source>
</evidence>
<keyword evidence="3" id="KW-1185">Reference proteome</keyword>
<evidence type="ECO:0008006" key="4">
    <source>
        <dbReference type="Google" id="ProtNLM"/>
    </source>
</evidence>
<feature type="transmembrane region" description="Helical" evidence="1">
    <location>
        <begin position="55"/>
        <end position="75"/>
    </location>
</feature>
<keyword evidence="1" id="KW-1133">Transmembrane helix</keyword>
<evidence type="ECO:0000256" key="1">
    <source>
        <dbReference type="SAM" id="Phobius"/>
    </source>
</evidence>
<proteinExistence type="predicted"/>
<keyword evidence="1" id="KW-0812">Transmembrane</keyword>
<dbReference type="EMBL" id="LWAE01000003">
    <property type="protein sequence ID" value="KZL91458.1"/>
    <property type="molecule type" value="Genomic_DNA"/>
</dbReference>
<accession>A0A161WWY0</accession>
<protein>
    <recommendedName>
        <fullName evidence="4">DUF2933 domain-containing protein</fullName>
    </recommendedName>
</protein>
<name>A0A161WWY0_9CLOT</name>
<feature type="transmembrane region" description="Helical" evidence="1">
    <location>
        <begin position="21"/>
        <end position="43"/>
    </location>
</feature>
<dbReference type="AlphaFoldDB" id="A0A161WWY0"/>
<keyword evidence="1" id="KW-0472">Membrane</keyword>
<dbReference type="STRING" id="1121326.CLMAG_32170"/>
<sequence length="94" mass="10264">MNCHGDNKEKQKKHGHSPLKHMLHMIICCGLPIVIMGLLPLIAKLSPNAANAVGKIAPFLCPIMMVFMVVMMMSAKKGSCCDSKESKVSDKEII</sequence>
<gene>
    <name evidence="2" type="ORF">CLMAG_32170</name>
</gene>
<reference evidence="2 3" key="1">
    <citation type="submission" date="2016-04" db="EMBL/GenBank/DDBJ databases">
        <title>Genome sequence of Clostridium magnum DSM 2767.</title>
        <authorList>
            <person name="Poehlein A."/>
            <person name="Uhlig R."/>
            <person name="Fischer R."/>
            <person name="Bahl H."/>
            <person name="Daniel R."/>
        </authorList>
    </citation>
    <scope>NUCLEOTIDE SEQUENCE [LARGE SCALE GENOMIC DNA]</scope>
    <source>
        <strain evidence="2 3">DSM 2767</strain>
    </source>
</reference>
<dbReference type="OrthoDB" id="2989509at2"/>
<dbReference type="Proteomes" id="UP000076603">
    <property type="component" value="Unassembled WGS sequence"/>
</dbReference>
<evidence type="ECO:0000313" key="3">
    <source>
        <dbReference type="Proteomes" id="UP000076603"/>
    </source>
</evidence>
<organism evidence="2 3">
    <name type="scientific">Clostridium magnum DSM 2767</name>
    <dbReference type="NCBI Taxonomy" id="1121326"/>
    <lineage>
        <taxon>Bacteria</taxon>
        <taxon>Bacillati</taxon>
        <taxon>Bacillota</taxon>
        <taxon>Clostridia</taxon>
        <taxon>Eubacteriales</taxon>
        <taxon>Clostridiaceae</taxon>
        <taxon>Clostridium</taxon>
    </lineage>
</organism>
<comment type="caution">
    <text evidence="2">The sequence shown here is derived from an EMBL/GenBank/DDBJ whole genome shotgun (WGS) entry which is preliminary data.</text>
</comment>